<dbReference type="EC" id="3.4.21.89" evidence="5"/>
<dbReference type="InterPro" id="IPR019533">
    <property type="entry name" value="Peptidase_S26"/>
</dbReference>
<proteinExistence type="predicted"/>
<evidence type="ECO:0000313" key="7">
    <source>
        <dbReference type="EMBL" id="TFD61663.1"/>
    </source>
</evidence>
<sequence length="197" mass="21248">MVRRLGRRCRVAASEPFPFQFRAERRTVKRLRGTLVLLLVLAAVLTPLALVATGALPYSAYVVRSGSMAPAISPASVVIVEADRYEVGQVITFQRHGDRTTHRLVAVNDDASLTTKGDANDTVDPFTVPRSDVIGGVTAFVPNLGYLVVYLQNPLALGSVIMCVLSLWYVGSSEEKPEAKRIKGSKEQPAVAAVQVA</sequence>
<dbReference type="PANTHER" id="PTHR10806">
    <property type="entry name" value="SIGNAL PEPTIDASE COMPLEX CATALYTIC SUBUNIT SEC11"/>
    <property type="match status" value="1"/>
</dbReference>
<evidence type="ECO:0000256" key="5">
    <source>
        <dbReference type="NCBIfam" id="TIGR02228"/>
    </source>
</evidence>
<evidence type="ECO:0000313" key="8">
    <source>
        <dbReference type="Proteomes" id="UP000298170"/>
    </source>
</evidence>
<dbReference type="GO" id="GO:0009003">
    <property type="term" value="F:signal peptidase activity"/>
    <property type="evidence" value="ECO:0007669"/>
    <property type="project" value="UniProtKB-EC"/>
</dbReference>
<evidence type="ECO:0000256" key="1">
    <source>
        <dbReference type="ARBA" id="ARBA00004370"/>
    </source>
</evidence>
<dbReference type="EMBL" id="SOHJ01000004">
    <property type="protein sequence ID" value="TFD61663.1"/>
    <property type="molecule type" value="Genomic_DNA"/>
</dbReference>
<dbReference type="InterPro" id="IPR036286">
    <property type="entry name" value="LexA/Signal_pep-like_sf"/>
</dbReference>
<dbReference type="SUPFAM" id="SSF51306">
    <property type="entry name" value="LexA/Signal peptidase"/>
    <property type="match status" value="1"/>
</dbReference>
<comment type="caution">
    <text evidence="7">The sequence shown here is derived from an EMBL/GenBank/DDBJ whole genome shotgun (WGS) entry which is preliminary data.</text>
</comment>
<dbReference type="CDD" id="cd06530">
    <property type="entry name" value="S26_SPase_I"/>
    <property type="match status" value="1"/>
</dbReference>
<dbReference type="NCBIfam" id="TIGR02228">
    <property type="entry name" value="sigpep_I_arch"/>
    <property type="match status" value="1"/>
</dbReference>
<feature type="transmembrane region" description="Helical" evidence="6">
    <location>
        <begin position="150"/>
        <end position="171"/>
    </location>
</feature>
<keyword evidence="8" id="KW-1185">Reference proteome</keyword>
<name>A0A4R9AHI5_9MICO</name>
<keyword evidence="4 6" id="KW-0472">Membrane</keyword>
<keyword evidence="7" id="KW-0378">Hydrolase</keyword>
<dbReference type="PANTHER" id="PTHR10806:SF6">
    <property type="entry name" value="SIGNAL PEPTIDASE COMPLEX CATALYTIC SUBUNIT SEC11"/>
    <property type="match status" value="1"/>
</dbReference>
<dbReference type="Proteomes" id="UP000298170">
    <property type="component" value="Unassembled WGS sequence"/>
</dbReference>
<dbReference type="OrthoDB" id="4315104at2"/>
<organism evidence="7 8">
    <name type="scientific">Cryobacterium suzukii</name>
    <dbReference type="NCBI Taxonomy" id="1259198"/>
    <lineage>
        <taxon>Bacteria</taxon>
        <taxon>Bacillati</taxon>
        <taxon>Actinomycetota</taxon>
        <taxon>Actinomycetes</taxon>
        <taxon>Micrococcales</taxon>
        <taxon>Microbacteriaceae</taxon>
        <taxon>Cryobacterium</taxon>
    </lineage>
</organism>
<keyword evidence="3 6" id="KW-1133">Transmembrane helix</keyword>
<gene>
    <name evidence="7" type="ORF">E3T39_06410</name>
</gene>
<evidence type="ECO:0000256" key="2">
    <source>
        <dbReference type="ARBA" id="ARBA00022692"/>
    </source>
</evidence>
<feature type="transmembrane region" description="Helical" evidence="6">
    <location>
        <begin position="35"/>
        <end position="58"/>
    </location>
</feature>
<keyword evidence="2 6" id="KW-0812">Transmembrane</keyword>
<dbReference type="InterPro" id="IPR001733">
    <property type="entry name" value="Peptidase_S26B"/>
</dbReference>
<dbReference type="GO" id="GO:0016020">
    <property type="term" value="C:membrane"/>
    <property type="evidence" value="ECO:0007669"/>
    <property type="project" value="UniProtKB-SubCell"/>
</dbReference>
<evidence type="ECO:0000256" key="4">
    <source>
        <dbReference type="ARBA" id="ARBA00023136"/>
    </source>
</evidence>
<accession>A0A4R9AHI5</accession>
<reference evidence="7 8" key="1">
    <citation type="submission" date="2019-03" db="EMBL/GenBank/DDBJ databases">
        <title>Genomics of glacier-inhabiting Cryobacterium strains.</title>
        <authorList>
            <person name="Liu Q."/>
            <person name="Xin Y.-H."/>
        </authorList>
    </citation>
    <scope>NUCLEOTIDE SEQUENCE [LARGE SCALE GENOMIC DNA]</scope>
    <source>
        <strain evidence="7 8">Sr39</strain>
    </source>
</reference>
<protein>
    <recommendedName>
        <fullName evidence="5">Signal peptidase I</fullName>
        <ecNumber evidence="5">3.4.21.89</ecNumber>
    </recommendedName>
</protein>
<dbReference type="GO" id="GO:0006465">
    <property type="term" value="P:signal peptide processing"/>
    <property type="evidence" value="ECO:0007669"/>
    <property type="project" value="UniProtKB-UniRule"/>
</dbReference>
<dbReference type="GO" id="GO:0004252">
    <property type="term" value="F:serine-type endopeptidase activity"/>
    <property type="evidence" value="ECO:0007669"/>
    <property type="project" value="UniProtKB-UniRule"/>
</dbReference>
<comment type="subcellular location">
    <subcellularLocation>
        <location evidence="1">Membrane</location>
    </subcellularLocation>
</comment>
<dbReference type="AlphaFoldDB" id="A0A4R9AHI5"/>
<evidence type="ECO:0000256" key="3">
    <source>
        <dbReference type="ARBA" id="ARBA00022989"/>
    </source>
</evidence>
<evidence type="ECO:0000256" key="6">
    <source>
        <dbReference type="SAM" id="Phobius"/>
    </source>
</evidence>